<dbReference type="GO" id="GO:0009297">
    <property type="term" value="P:pilus assembly"/>
    <property type="evidence" value="ECO:0007669"/>
    <property type="project" value="InterPro"/>
</dbReference>
<feature type="domain" description="PapC N-terminal" evidence="9">
    <location>
        <begin position="27"/>
        <end position="164"/>
    </location>
</feature>
<dbReference type="InterPro" id="IPR025885">
    <property type="entry name" value="PapC_N"/>
</dbReference>
<keyword evidence="5 8" id="KW-0732">Signal</keyword>
<evidence type="ECO:0000313" key="10">
    <source>
        <dbReference type="EMBL" id="CDL37051.1"/>
    </source>
</evidence>
<accession>A0A7G2IL21</accession>
<dbReference type="EMBL" id="CBWP010000021">
    <property type="protein sequence ID" value="CDL37051.1"/>
    <property type="molecule type" value="Genomic_DNA"/>
</dbReference>
<dbReference type="AlphaFoldDB" id="A0A7G2IL21"/>
<evidence type="ECO:0000256" key="1">
    <source>
        <dbReference type="ARBA" id="ARBA00004571"/>
    </source>
</evidence>
<comment type="similarity">
    <text evidence="2">Belongs to the fimbrial export usher family.</text>
</comment>
<comment type="subcellular location">
    <subcellularLocation>
        <location evidence="1">Cell outer membrane</location>
        <topology evidence="1">Multi-pass membrane protein</topology>
    </subcellularLocation>
</comment>
<reference evidence="10 11" key="1">
    <citation type="submission" date="2013-10" db="EMBL/GenBank/DDBJ databases">
        <title>Antibiotic resistance diversity of beta-lactamase producers in the General Hospital Vienna.</title>
        <authorList>
            <person name="Barisic I."/>
            <person name="Mitteregger D."/>
            <person name="Hirschl A.M."/>
            <person name="Noehammer C."/>
            <person name="Wiesinger-Mayr H."/>
        </authorList>
    </citation>
    <scope>NUCLEOTIDE SEQUENCE [LARGE SCALE GENOMIC DNA]</scope>
    <source>
        <strain evidence="10 11">ISC11</strain>
    </source>
</reference>
<dbReference type="InterPro" id="IPR000015">
    <property type="entry name" value="Fimb_usher"/>
</dbReference>
<evidence type="ECO:0000256" key="5">
    <source>
        <dbReference type="ARBA" id="ARBA00022729"/>
    </source>
</evidence>
<evidence type="ECO:0000256" key="7">
    <source>
        <dbReference type="ARBA" id="ARBA00023237"/>
    </source>
</evidence>
<dbReference type="SUPFAM" id="SSF141729">
    <property type="entry name" value="FimD N-terminal domain-like"/>
    <property type="match status" value="1"/>
</dbReference>
<evidence type="ECO:0000259" key="9">
    <source>
        <dbReference type="Pfam" id="PF13954"/>
    </source>
</evidence>
<evidence type="ECO:0000256" key="4">
    <source>
        <dbReference type="ARBA" id="ARBA00022692"/>
    </source>
</evidence>
<keyword evidence="6" id="KW-0472">Membrane</keyword>
<keyword evidence="4" id="KW-0812">Transmembrane</keyword>
<dbReference type="InterPro" id="IPR037224">
    <property type="entry name" value="PapC_N_sf"/>
</dbReference>
<protein>
    <submittedName>
        <fullName evidence="10">Fimbriae usher protein StcC</fullName>
    </submittedName>
</protein>
<feature type="chain" id="PRO_5028916636" evidence="8">
    <location>
        <begin position="24"/>
        <end position="240"/>
    </location>
</feature>
<dbReference type="PANTHER" id="PTHR30451">
    <property type="entry name" value="OUTER MEMBRANE USHER PROTEIN"/>
    <property type="match status" value="1"/>
</dbReference>
<keyword evidence="3" id="KW-0813">Transport</keyword>
<dbReference type="Gene3D" id="3.10.20.410">
    <property type="match status" value="1"/>
</dbReference>
<evidence type="ECO:0000256" key="3">
    <source>
        <dbReference type="ARBA" id="ARBA00022448"/>
    </source>
</evidence>
<dbReference type="PANTHER" id="PTHR30451:SF3">
    <property type="entry name" value="OUTER MEMBRANE USHER PROTEIN HTRE-RELATED"/>
    <property type="match status" value="1"/>
</dbReference>
<sequence>MSKINSITLAILSVLATSSSVWAEEETFDTHFMIGGLNGEKISRYLIDGDKPMPGMYEMDIYLNNQWRGHYDINIKTDPDETCLSWAQLQQIGIRTDGIKADKSVDCVPLRSAVQGGNIGYDIGQFALNLSVPQAFVNEYEPGYMPPETWDRGINAFYMAYYASQYYSDYKHGGNDKSSYVNLNSGLNLLGWQLHSNANYTKGNEGSGEWKSNTLYVERGIPSILGTLRVGDMYTGADIF</sequence>
<organism evidence="10 11">
    <name type="scientific">Citrobacter freundii</name>
    <dbReference type="NCBI Taxonomy" id="546"/>
    <lineage>
        <taxon>Bacteria</taxon>
        <taxon>Pseudomonadati</taxon>
        <taxon>Pseudomonadota</taxon>
        <taxon>Gammaproteobacteria</taxon>
        <taxon>Enterobacterales</taxon>
        <taxon>Enterobacteriaceae</taxon>
        <taxon>Citrobacter</taxon>
        <taxon>Citrobacter freundii complex</taxon>
    </lineage>
</organism>
<dbReference type="Pfam" id="PF00577">
    <property type="entry name" value="Usher"/>
    <property type="match status" value="1"/>
</dbReference>
<feature type="signal peptide" evidence="8">
    <location>
        <begin position="1"/>
        <end position="23"/>
    </location>
</feature>
<evidence type="ECO:0000256" key="2">
    <source>
        <dbReference type="ARBA" id="ARBA00008064"/>
    </source>
</evidence>
<name>A0A7G2IL21_CITFR</name>
<dbReference type="GO" id="GO:0009279">
    <property type="term" value="C:cell outer membrane"/>
    <property type="evidence" value="ECO:0007669"/>
    <property type="project" value="UniProtKB-SubCell"/>
</dbReference>
<evidence type="ECO:0000256" key="8">
    <source>
        <dbReference type="SAM" id="SignalP"/>
    </source>
</evidence>
<evidence type="ECO:0000313" key="11">
    <source>
        <dbReference type="Proteomes" id="UP000019194"/>
    </source>
</evidence>
<comment type="caution">
    <text evidence="10">The sequence shown here is derived from an EMBL/GenBank/DDBJ whole genome shotgun (WGS) entry which is preliminary data.</text>
</comment>
<dbReference type="GO" id="GO:0015473">
    <property type="term" value="F:fimbrial usher porin activity"/>
    <property type="evidence" value="ECO:0007669"/>
    <property type="project" value="InterPro"/>
</dbReference>
<dbReference type="Proteomes" id="UP000019194">
    <property type="component" value="Unassembled WGS sequence"/>
</dbReference>
<keyword evidence="7" id="KW-0998">Cell outer membrane</keyword>
<dbReference type="Pfam" id="PF13954">
    <property type="entry name" value="PapC_N"/>
    <property type="match status" value="1"/>
</dbReference>
<proteinExistence type="inferred from homology"/>
<evidence type="ECO:0000256" key="6">
    <source>
        <dbReference type="ARBA" id="ARBA00023136"/>
    </source>
</evidence>